<reference evidence="2" key="2">
    <citation type="submission" date="2023-01" db="EMBL/GenBank/DDBJ databases">
        <authorList>
            <person name="Sun Q."/>
            <person name="Evtushenko L."/>
        </authorList>
    </citation>
    <scope>NUCLEOTIDE SEQUENCE</scope>
    <source>
        <strain evidence="2">VKM Ac-1069</strain>
    </source>
</reference>
<protein>
    <recommendedName>
        <fullName evidence="1">DUF8083 domain-containing protein</fullName>
    </recommendedName>
</protein>
<evidence type="ECO:0000313" key="3">
    <source>
        <dbReference type="Proteomes" id="UP001143463"/>
    </source>
</evidence>
<reference evidence="2" key="1">
    <citation type="journal article" date="2014" name="Int. J. Syst. Evol. Microbiol.">
        <title>Complete genome sequence of Corynebacterium casei LMG S-19264T (=DSM 44701T), isolated from a smear-ripened cheese.</title>
        <authorList>
            <consortium name="US DOE Joint Genome Institute (JGI-PGF)"/>
            <person name="Walter F."/>
            <person name="Albersmeier A."/>
            <person name="Kalinowski J."/>
            <person name="Ruckert C."/>
        </authorList>
    </citation>
    <scope>NUCLEOTIDE SEQUENCE</scope>
    <source>
        <strain evidence="2">VKM Ac-1069</strain>
    </source>
</reference>
<dbReference type="RefSeq" id="WP_037049511.1">
    <property type="nucleotide sequence ID" value="NZ_BAAAUZ010000045.1"/>
</dbReference>
<dbReference type="InterPro" id="IPR058396">
    <property type="entry name" value="DUF8083"/>
</dbReference>
<evidence type="ECO:0000313" key="2">
    <source>
        <dbReference type="EMBL" id="GLL11495.1"/>
    </source>
</evidence>
<name>A0A9W6L3M6_9PSEU</name>
<dbReference type="AlphaFoldDB" id="A0A9W6L3M6"/>
<evidence type="ECO:0000259" key="1">
    <source>
        <dbReference type="Pfam" id="PF26312"/>
    </source>
</evidence>
<comment type="caution">
    <text evidence="2">The sequence shown here is derived from an EMBL/GenBank/DDBJ whole genome shotgun (WGS) entry which is preliminary data.</text>
</comment>
<proteinExistence type="predicted"/>
<accession>A0A9W6L3M6</accession>
<organism evidence="2 3">
    <name type="scientific">Pseudonocardia halophobica</name>
    <dbReference type="NCBI Taxonomy" id="29401"/>
    <lineage>
        <taxon>Bacteria</taxon>
        <taxon>Bacillati</taxon>
        <taxon>Actinomycetota</taxon>
        <taxon>Actinomycetes</taxon>
        <taxon>Pseudonocardiales</taxon>
        <taxon>Pseudonocardiaceae</taxon>
        <taxon>Pseudonocardia</taxon>
    </lineage>
</organism>
<sequence>MPSPFLSYLRVYEPLRAFDGASGAAVRAGLARGAVRPDRAGRRERELCLRAMLRGRLLPGDAGGGAGAPVDVLVLGGEGGEPFVCPLDTRPRAGAAVLGFLAEEDPVLRSSALVVPEAAARRRAERAVAELGDSAAHVVTAAWTVPLPWFALVDPEERQVRLDAQRRVWWRVPIAKALGRAGQAERVVRGALGDDGPAEVLAETRGWLERFDRTSIVELDYGGLVDLVDDAALRADDSAGEVQRALRLLRAGDLDEATECYGRLRDFWGRVAARQRDG</sequence>
<gene>
    <name evidence="2" type="ORF">GCM10017577_26360</name>
</gene>
<dbReference type="Proteomes" id="UP001143463">
    <property type="component" value="Unassembled WGS sequence"/>
</dbReference>
<feature type="domain" description="DUF8083" evidence="1">
    <location>
        <begin position="5"/>
        <end position="275"/>
    </location>
</feature>
<dbReference type="Pfam" id="PF26312">
    <property type="entry name" value="DUF8083"/>
    <property type="match status" value="1"/>
</dbReference>
<dbReference type="EMBL" id="BSFQ01000009">
    <property type="protein sequence ID" value="GLL11495.1"/>
    <property type="molecule type" value="Genomic_DNA"/>
</dbReference>
<keyword evidence="3" id="KW-1185">Reference proteome</keyword>